<dbReference type="PROSITE" id="PS51186">
    <property type="entry name" value="GNAT"/>
    <property type="match status" value="1"/>
</dbReference>
<dbReference type="RefSeq" id="WP_256211975.1">
    <property type="nucleotide sequence ID" value="NZ_FOUB01000020.1"/>
</dbReference>
<protein>
    <recommendedName>
        <fullName evidence="1">N-acetyltransferase domain-containing protein</fullName>
    </recommendedName>
</protein>
<evidence type="ECO:0000313" key="2">
    <source>
        <dbReference type="EMBL" id="SFM26871.1"/>
    </source>
</evidence>
<name>A0A1I4PGH5_9PROT</name>
<feature type="domain" description="N-acetyltransferase" evidence="1">
    <location>
        <begin position="225"/>
        <end position="404"/>
    </location>
</feature>
<dbReference type="AlphaFoldDB" id="A0A1I4PGH5"/>
<dbReference type="EMBL" id="FOUB01000020">
    <property type="protein sequence ID" value="SFM26871.1"/>
    <property type="molecule type" value="Genomic_DNA"/>
</dbReference>
<dbReference type="InterPro" id="IPR039968">
    <property type="entry name" value="BcerS-like"/>
</dbReference>
<dbReference type="InterPro" id="IPR016181">
    <property type="entry name" value="Acyl_CoA_acyltransferase"/>
</dbReference>
<dbReference type="PANTHER" id="PTHR41368">
    <property type="entry name" value="PROTEIN YGHO"/>
    <property type="match status" value="1"/>
</dbReference>
<dbReference type="GO" id="GO:0016747">
    <property type="term" value="F:acyltransferase activity, transferring groups other than amino-acyl groups"/>
    <property type="evidence" value="ECO:0007669"/>
    <property type="project" value="InterPro"/>
</dbReference>
<evidence type="ECO:0000313" key="3">
    <source>
        <dbReference type="Proteomes" id="UP000183287"/>
    </source>
</evidence>
<dbReference type="Gene3D" id="3.40.630.30">
    <property type="match status" value="1"/>
</dbReference>
<evidence type="ECO:0000259" key="1">
    <source>
        <dbReference type="PROSITE" id="PS51186"/>
    </source>
</evidence>
<gene>
    <name evidence="2" type="ORF">SAMN05421863_102018</name>
</gene>
<keyword evidence="3" id="KW-1185">Reference proteome</keyword>
<reference evidence="3" key="1">
    <citation type="submission" date="2016-10" db="EMBL/GenBank/DDBJ databases">
        <authorList>
            <person name="Varghese N."/>
            <person name="Submissions S."/>
        </authorList>
    </citation>
    <scope>NUCLEOTIDE SEQUENCE [LARGE SCALE GENOMIC DNA]</scope>
    <source>
        <strain evidence="3">Nm44</strain>
    </source>
</reference>
<dbReference type="STRING" id="44574.AAW31_17805"/>
<proteinExistence type="predicted"/>
<organism evidence="2 3">
    <name type="scientific">Nitrosomonas communis</name>
    <dbReference type="NCBI Taxonomy" id="44574"/>
    <lineage>
        <taxon>Bacteria</taxon>
        <taxon>Pseudomonadati</taxon>
        <taxon>Pseudomonadota</taxon>
        <taxon>Betaproteobacteria</taxon>
        <taxon>Nitrosomonadales</taxon>
        <taxon>Nitrosomonadaceae</taxon>
        <taxon>Nitrosomonas</taxon>
    </lineage>
</organism>
<accession>A0A1I4PGH5</accession>
<dbReference type="InterPro" id="IPR000182">
    <property type="entry name" value="GNAT_dom"/>
</dbReference>
<dbReference type="SUPFAM" id="SSF55729">
    <property type="entry name" value="Acyl-CoA N-acyltransferases (Nat)"/>
    <property type="match status" value="1"/>
</dbReference>
<dbReference type="Proteomes" id="UP000183287">
    <property type="component" value="Unassembled WGS sequence"/>
</dbReference>
<sequence>MPYALIALAILHETADPLYIMSKQIDRQKNNLIYMHTVTSYREMSTFIDIPWQIYANDPMWIPPLRLERRLHFSRFNPFLEHAKWQAWIAYKGKQPVGRISAQVDTLHRQRYGADTGHFGSLECVNDSEVFVKLMHTAEIWLAEQGTRHVTGPFNLSINQECGILVEGFETPPVVMMPHSPKWYGPLLEQCGYQPAKDLLAYWIAVDFEPPRIMRTVIQKFSKQIKLRTLRRDKFSEEMEILRDIFNDAWSENWGFVPFTQSEFAELGNSLRWLVPSEYIQIAEVEEVPVAFMAALPNLNEIFAQLNGNLFPTGWLRLIRQLKSNKVQTARIPLMGVRKQFHNTPLGMALAFTVINAPREIGIARGIKKVELSWILEDNKAMRNILESIGGKEYKRYRLYKKAL</sequence>
<dbReference type="PANTHER" id="PTHR41368:SF1">
    <property type="entry name" value="PROTEIN YGHO"/>
    <property type="match status" value="1"/>
</dbReference>